<evidence type="ECO:0000313" key="4">
    <source>
        <dbReference type="Proteomes" id="UP000886520"/>
    </source>
</evidence>
<organism evidence="3 4">
    <name type="scientific">Adiantum capillus-veneris</name>
    <name type="common">Maidenhair fern</name>
    <dbReference type="NCBI Taxonomy" id="13818"/>
    <lineage>
        <taxon>Eukaryota</taxon>
        <taxon>Viridiplantae</taxon>
        <taxon>Streptophyta</taxon>
        <taxon>Embryophyta</taxon>
        <taxon>Tracheophyta</taxon>
        <taxon>Polypodiopsida</taxon>
        <taxon>Polypodiidae</taxon>
        <taxon>Polypodiales</taxon>
        <taxon>Pteridineae</taxon>
        <taxon>Pteridaceae</taxon>
        <taxon>Vittarioideae</taxon>
        <taxon>Adiantum</taxon>
    </lineage>
</organism>
<feature type="compositionally biased region" description="Basic and acidic residues" evidence="1">
    <location>
        <begin position="35"/>
        <end position="44"/>
    </location>
</feature>
<name>A0A9D4UTD5_ADICA</name>
<keyword evidence="2" id="KW-0472">Membrane</keyword>
<reference evidence="3" key="1">
    <citation type="submission" date="2021-01" db="EMBL/GenBank/DDBJ databases">
        <title>Adiantum capillus-veneris genome.</title>
        <authorList>
            <person name="Fang Y."/>
            <person name="Liao Q."/>
        </authorList>
    </citation>
    <scope>NUCLEOTIDE SEQUENCE</scope>
    <source>
        <strain evidence="3">H3</strain>
        <tissue evidence="3">Leaf</tissue>
    </source>
</reference>
<keyword evidence="2" id="KW-0812">Transmembrane</keyword>
<feature type="compositionally biased region" description="Low complexity" evidence="1">
    <location>
        <begin position="16"/>
        <end position="26"/>
    </location>
</feature>
<dbReference type="EMBL" id="JABFUD020000011">
    <property type="protein sequence ID" value="KAI5073475.1"/>
    <property type="molecule type" value="Genomic_DNA"/>
</dbReference>
<evidence type="ECO:0008006" key="5">
    <source>
        <dbReference type="Google" id="ProtNLM"/>
    </source>
</evidence>
<dbReference type="Proteomes" id="UP000886520">
    <property type="component" value="Chromosome 11"/>
</dbReference>
<dbReference type="AlphaFoldDB" id="A0A9D4UTD5"/>
<sequence length="322" mass="35586">MHTHTKSDSEVTSLAPSSPRSPRSRPLYFVQSPSRESHDGDSKLSFHSTPILSPIGSPLHPAAFSTSSRSRDSTQSLASASRKSGSRKILPQPHGHHNGSRSKHNKGWAANNVIEEEDPDFDQPSKTPQIYTILLVLLSCIVFLIVFILLFWLICRPSHPKLALKNVVFHYFYVNEGMDASGVPTQLVSLNCTVQLNFYNPSKYFGVHVNPVEAVFTLSQLEIARGEISNYFQAKGTHRTIPVVAQSTKVPLYGAGNMISNSDGSSKQIVPLSMVATMHSQYFVVGKMIKAKFQSQVVCDVQLDPRSMSLLVPLKKSCTYNN</sequence>
<keyword evidence="4" id="KW-1185">Reference proteome</keyword>
<comment type="caution">
    <text evidence="3">The sequence shown here is derived from an EMBL/GenBank/DDBJ whole genome shotgun (WGS) entry which is preliminary data.</text>
</comment>
<keyword evidence="2" id="KW-1133">Transmembrane helix</keyword>
<gene>
    <name evidence="3" type="ORF">GOP47_0011488</name>
</gene>
<dbReference type="InterPro" id="IPR055276">
    <property type="entry name" value="NHL41-like"/>
</dbReference>
<evidence type="ECO:0000256" key="2">
    <source>
        <dbReference type="SAM" id="Phobius"/>
    </source>
</evidence>
<protein>
    <recommendedName>
        <fullName evidence="5">Late embryogenesis abundant protein LEA-2 subgroup domain-containing protein</fullName>
    </recommendedName>
</protein>
<proteinExistence type="predicted"/>
<dbReference type="PANTHER" id="PTHR48436">
    <property type="entry name" value="2, PUTATIVE-RELATED"/>
    <property type="match status" value="1"/>
</dbReference>
<feature type="transmembrane region" description="Helical" evidence="2">
    <location>
        <begin position="130"/>
        <end position="155"/>
    </location>
</feature>
<accession>A0A9D4UTD5</accession>
<feature type="compositionally biased region" description="Low complexity" evidence="1">
    <location>
        <begin position="65"/>
        <end position="79"/>
    </location>
</feature>
<dbReference type="PANTHER" id="PTHR48436:SF1">
    <property type="entry name" value="2, PUTATIVE-RELATED"/>
    <property type="match status" value="1"/>
</dbReference>
<evidence type="ECO:0000313" key="3">
    <source>
        <dbReference type="EMBL" id="KAI5073475.1"/>
    </source>
</evidence>
<feature type="region of interest" description="Disordered" evidence="1">
    <location>
        <begin position="1"/>
        <end position="106"/>
    </location>
</feature>
<dbReference type="OrthoDB" id="903824at2759"/>
<feature type="compositionally biased region" description="Basic residues" evidence="1">
    <location>
        <begin position="94"/>
        <end position="106"/>
    </location>
</feature>
<evidence type="ECO:0000256" key="1">
    <source>
        <dbReference type="SAM" id="MobiDB-lite"/>
    </source>
</evidence>